<dbReference type="AlphaFoldDB" id="W2R0Q8"/>
<proteinExistence type="predicted"/>
<reference evidence="2" key="1">
    <citation type="submission" date="2011-12" db="EMBL/GenBank/DDBJ databases">
        <authorList>
            <consortium name="The Broad Institute Genome Sequencing Platform"/>
            <person name="Russ C."/>
            <person name="Tyler B."/>
            <person name="Panabieres F."/>
            <person name="Shan W."/>
            <person name="Tripathy S."/>
            <person name="Grunwald N."/>
            <person name="Machado M."/>
            <person name="Young S.K."/>
            <person name="Zeng Q."/>
            <person name="Gargeya S."/>
            <person name="Fitzgerald M."/>
            <person name="Haas B."/>
            <person name="Abouelleil A."/>
            <person name="Alvarado L."/>
            <person name="Arachchi H.M."/>
            <person name="Berlin A."/>
            <person name="Chapman S.B."/>
            <person name="Gearin G."/>
            <person name="Goldberg J."/>
            <person name="Griggs A."/>
            <person name="Gujja S."/>
            <person name="Hansen M."/>
            <person name="Heiman D."/>
            <person name="Howarth C."/>
            <person name="Larimer J."/>
            <person name="Lui A."/>
            <person name="MacDonald P.J.P."/>
            <person name="McCowen C."/>
            <person name="Montmayeur A."/>
            <person name="Murphy C."/>
            <person name="Neiman D."/>
            <person name="Pearson M."/>
            <person name="Priest M."/>
            <person name="Roberts A."/>
            <person name="Saif S."/>
            <person name="Shea T."/>
            <person name="Sisk P."/>
            <person name="Stolte C."/>
            <person name="Sykes S."/>
            <person name="Wortman J."/>
            <person name="Nusbaum C."/>
            <person name="Birren B."/>
        </authorList>
    </citation>
    <scope>NUCLEOTIDE SEQUENCE [LARGE SCALE GENOMIC DNA]</scope>
    <source>
        <strain evidence="2">INRA-310</strain>
    </source>
</reference>
<evidence type="ECO:0000313" key="2">
    <source>
        <dbReference type="Proteomes" id="UP000018817"/>
    </source>
</evidence>
<reference evidence="1 2" key="2">
    <citation type="submission" date="2013-11" db="EMBL/GenBank/DDBJ databases">
        <title>The Genome Sequence of Phytophthora parasitica INRA-310.</title>
        <authorList>
            <consortium name="The Broad Institute Genomics Platform"/>
            <person name="Russ C."/>
            <person name="Tyler B."/>
            <person name="Panabieres F."/>
            <person name="Shan W."/>
            <person name="Tripathy S."/>
            <person name="Grunwald N."/>
            <person name="Machado M."/>
            <person name="Johnson C.S."/>
            <person name="Arredondo F."/>
            <person name="Hong C."/>
            <person name="Coffey M."/>
            <person name="Young S.K."/>
            <person name="Zeng Q."/>
            <person name="Gargeya S."/>
            <person name="Fitzgerald M."/>
            <person name="Abouelleil A."/>
            <person name="Alvarado L."/>
            <person name="Chapman S.B."/>
            <person name="Gainer-Dewar J."/>
            <person name="Goldberg J."/>
            <person name="Griggs A."/>
            <person name="Gujja S."/>
            <person name="Hansen M."/>
            <person name="Howarth C."/>
            <person name="Imamovic A."/>
            <person name="Ireland A."/>
            <person name="Larimer J."/>
            <person name="McCowan C."/>
            <person name="Murphy C."/>
            <person name="Pearson M."/>
            <person name="Poon T.W."/>
            <person name="Priest M."/>
            <person name="Roberts A."/>
            <person name="Saif S."/>
            <person name="Shea T."/>
            <person name="Sykes S."/>
            <person name="Wortman J."/>
            <person name="Nusbaum C."/>
            <person name="Birren B."/>
        </authorList>
    </citation>
    <scope>NUCLEOTIDE SEQUENCE [LARGE SCALE GENOMIC DNA]</scope>
    <source>
        <strain evidence="1 2">INRA-310</strain>
    </source>
</reference>
<accession>W2R0Q8</accession>
<dbReference type="GeneID" id="20190218"/>
<name>W2R0Q8_PHYN3</name>
<dbReference type="Proteomes" id="UP000018817">
    <property type="component" value="Unassembled WGS sequence"/>
</dbReference>
<evidence type="ECO:0000313" key="1">
    <source>
        <dbReference type="EMBL" id="ETN18938.1"/>
    </source>
</evidence>
<protein>
    <submittedName>
        <fullName evidence="1">Uncharacterized protein</fullName>
    </submittedName>
</protein>
<dbReference type="VEuPathDB" id="FungiDB:PPTG_21619"/>
<sequence length="42" mass="4691">MIGVVRSRLHLKSNDTLAELLLFSAYRSRLGKHILGSSDGFM</sequence>
<dbReference type="RefSeq" id="XP_008896685.1">
    <property type="nucleotide sequence ID" value="XM_008898437.1"/>
</dbReference>
<organism evidence="1 2">
    <name type="scientific">Phytophthora nicotianae (strain INRA-310)</name>
    <name type="common">Phytophthora parasitica</name>
    <dbReference type="NCBI Taxonomy" id="761204"/>
    <lineage>
        <taxon>Eukaryota</taxon>
        <taxon>Sar</taxon>
        <taxon>Stramenopiles</taxon>
        <taxon>Oomycota</taxon>
        <taxon>Peronosporomycetes</taxon>
        <taxon>Peronosporales</taxon>
        <taxon>Peronosporaceae</taxon>
        <taxon>Phytophthora</taxon>
    </lineage>
</organism>
<gene>
    <name evidence="1" type="ORF">PPTG_21619</name>
</gene>
<dbReference type="EMBL" id="KI669566">
    <property type="protein sequence ID" value="ETN18938.1"/>
    <property type="molecule type" value="Genomic_DNA"/>
</dbReference>